<sequence>MGLATIWALLLFLHTAIGVTIVDDIDSALVYSNSGPRWWSSNNNRNGGGHLVDGRRGDDRAYMSTWHESLGDGATVSFTFTGTSVTLLGTICTWGFNTTVNFYLDGQHAKTFAHIVPGPQHDTDVDGTNSDVQLRYTMGEFNNLPPTKHTIRAVFVGADSLFVVDAFMYEASEDLAPSSSSQTPSLSTSSSQIATTSSISGSSTTSTTRSLSTTSTTSRSSVPQPTIVTPEGDDSQPVAATMDVPASDSRIVYTSPDAWDTYRNARRATSCLEGTMSSSTAASYLTYNFTGTAVQVHTISSSVGANYSISIDGQDKGTYSTYDPAATDPSTCSSSPLYSVMNLLDMQHTLVLTVLGPNPGSTQDTIQFVGFRLSSVVQSNGTPALGSNIPAIVGGVIGGFSAIFLILLVIWVMRRQQRMGIQSLASEVDLPPNSAVGDDPFHSAPRSCKHLQSQGKHRALQSSTPMISEGTPVTVQSEDTTLAPLPPVTNMGEKSTALPKYYTLPSYQEKLVQCKAVRNLSEADLEAVSGRLREEMVNQTGQLGNIIPPQELIEHLVEEWLHAGA</sequence>
<feature type="compositionally biased region" description="Low complexity" evidence="1">
    <location>
        <begin position="176"/>
        <end position="221"/>
    </location>
</feature>
<keyword evidence="2" id="KW-0812">Transmembrane</keyword>
<evidence type="ECO:0000256" key="1">
    <source>
        <dbReference type="SAM" id="MobiDB-lite"/>
    </source>
</evidence>
<keyword evidence="2" id="KW-1133">Transmembrane helix</keyword>
<gene>
    <name evidence="4" type="ORF">M408DRAFT_327002</name>
</gene>
<organism evidence="4 5">
    <name type="scientific">Serendipita vermifera MAFF 305830</name>
    <dbReference type="NCBI Taxonomy" id="933852"/>
    <lineage>
        <taxon>Eukaryota</taxon>
        <taxon>Fungi</taxon>
        <taxon>Dikarya</taxon>
        <taxon>Basidiomycota</taxon>
        <taxon>Agaricomycotina</taxon>
        <taxon>Agaricomycetes</taxon>
        <taxon>Sebacinales</taxon>
        <taxon>Serendipitaceae</taxon>
        <taxon>Serendipita</taxon>
    </lineage>
</organism>
<dbReference type="Gene3D" id="2.60.120.260">
    <property type="entry name" value="Galactose-binding domain-like"/>
    <property type="match status" value="2"/>
</dbReference>
<dbReference type="Proteomes" id="UP000054097">
    <property type="component" value="Unassembled WGS sequence"/>
</dbReference>
<proteinExistence type="predicted"/>
<feature type="region of interest" description="Disordered" evidence="1">
    <location>
        <begin position="456"/>
        <end position="476"/>
    </location>
</feature>
<dbReference type="EMBL" id="KN824280">
    <property type="protein sequence ID" value="KIM32430.1"/>
    <property type="molecule type" value="Genomic_DNA"/>
</dbReference>
<dbReference type="CDD" id="cd12087">
    <property type="entry name" value="TM_EGFR-like"/>
    <property type="match status" value="1"/>
</dbReference>
<accession>A0A0C3B6H2</accession>
<keyword evidence="5" id="KW-1185">Reference proteome</keyword>
<dbReference type="AlphaFoldDB" id="A0A0C3B6H2"/>
<feature type="region of interest" description="Disordered" evidence="1">
    <location>
        <begin position="174"/>
        <end position="243"/>
    </location>
</feature>
<evidence type="ECO:0000256" key="2">
    <source>
        <dbReference type="SAM" id="Phobius"/>
    </source>
</evidence>
<feature type="chain" id="PRO_5002172518" description="Carbohydrate-binding module family 1 protein" evidence="3">
    <location>
        <begin position="19"/>
        <end position="565"/>
    </location>
</feature>
<protein>
    <recommendedName>
        <fullName evidence="6">Carbohydrate-binding module family 1 protein</fullName>
    </recommendedName>
</protein>
<keyword evidence="2" id="KW-0472">Membrane</keyword>
<evidence type="ECO:0008006" key="6">
    <source>
        <dbReference type="Google" id="ProtNLM"/>
    </source>
</evidence>
<evidence type="ECO:0000313" key="4">
    <source>
        <dbReference type="EMBL" id="KIM32430.1"/>
    </source>
</evidence>
<dbReference type="HOGENOM" id="CLU_504488_0_0_1"/>
<evidence type="ECO:0000256" key="3">
    <source>
        <dbReference type="SAM" id="SignalP"/>
    </source>
</evidence>
<keyword evidence="3" id="KW-0732">Signal</keyword>
<name>A0A0C3B6H2_SERVB</name>
<feature type="transmembrane region" description="Helical" evidence="2">
    <location>
        <begin position="389"/>
        <end position="413"/>
    </location>
</feature>
<reference evidence="5" key="2">
    <citation type="submission" date="2015-01" db="EMBL/GenBank/DDBJ databases">
        <title>Evolutionary Origins and Diversification of the Mycorrhizal Mutualists.</title>
        <authorList>
            <consortium name="DOE Joint Genome Institute"/>
            <consortium name="Mycorrhizal Genomics Consortium"/>
            <person name="Kohler A."/>
            <person name="Kuo A."/>
            <person name="Nagy L.G."/>
            <person name="Floudas D."/>
            <person name="Copeland A."/>
            <person name="Barry K.W."/>
            <person name="Cichocki N."/>
            <person name="Veneault-Fourrey C."/>
            <person name="LaButti K."/>
            <person name="Lindquist E.A."/>
            <person name="Lipzen A."/>
            <person name="Lundell T."/>
            <person name="Morin E."/>
            <person name="Murat C."/>
            <person name="Riley R."/>
            <person name="Ohm R."/>
            <person name="Sun H."/>
            <person name="Tunlid A."/>
            <person name="Henrissat B."/>
            <person name="Grigoriev I.V."/>
            <person name="Hibbett D.S."/>
            <person name="Martin F."/>
        </authorList>
    </citation>
    <scope>NUCLEOTIDE SEQUENCE [LARGE SCALE GENOMIC DNA]</scope>
    <source>
        <strain evidence="5">MAFF 305830</strain>
    </source>
</reference>
<feature type="signal peptide" evidence="3">
    <location>
        <begin position="1"/>
        <end position="18"/>
    </location>
</feature>
<evidence type="ECO:0000313" key="5">
    <source>
        <dbReference type="Proteomes" id="UP000054097"/>
    </source>
</evidence>
<reference evidence="4 5" key="1">
    <citation type="submission" date="2014-04" db="EMBL/GenBank/DDBJ databases">
        <authorList>
            <consortium name="DOE Joint Genome Institute"/>
            <person name="Kuo A."/>
            <person name="Zuccaro A."/>
            <person name="Kohler A."/>
            <person name="Nagy L.G."/>
            <person name="Floudas D."/>
            <person name="Copeland A."/>
            <person name="Barry K.W."/>
            <person name="Cichocki N."/>
            <person name="Veneault-Fourrey C."/>
            <person name="LaButti K."/>
            <person name="Lindquist E.A."/>
            <person name="Lipzen A."/>
            <person name="Lundell T."/>
            <person name="Morin E."/>
            <person name="Murat C."/>
            <person name="Sun H."/>
            <person name="Tunlid A."/>
            <person name="Henrissat B."/>
            <person name="Grigoriev I.V."/>
            <person name="Hibbett D.S."/>
            <person name="Martin F."/>
            <person name="Nordberg H.P."/>
            <person name="Cantor M.N."/>
            <person name="Hua S.X."/>
        </authorList>
    </citation>
    <scope>NUCLEOTIDE SEQUENCE [LARGE SCALE GENOMIC DNA]</scope>
    <source>
        <strain evidence="4 5">MAFF 305830</strain>
    </source>
</reference>
<dbReference type="OrthoDB" id="5702759at2759"/>